<dbReference type="GO" id="GO:0048472">
    <property type="term" value="F:threonine-phosphate decarboxylase activity"/>
    <property type="evidence" value="ECO:0007669"/>
    <property type="project" value="UniProtKB-EC"/>
</dbReference>
<comment type="cofactor">
    <cofactor evidence="1">
        <name>pyridoxal 5'-phosphate</name>
        <dbReference type="ChEBI" id="CHEBI:597326"/>
    </cofactor>
</comment>
<evidence type="ECO:0000313" key="12">
    <source>
        <dbReference type="Proteomes" id="UP000483078"/>
    </source>
</evidence>
<dbReference type="InterPro" id="IPR004838">
    <property type="entry name" value="NHTrfase_class1_PyrdxlP-BS"/>
</dbReference>
<comment type="caution">
    <text evidence="11">The sequence shown here is derived from an EMBL/GenBank/DDBJ whole genome shotgun (WGS) entry which is preliminary data.</text>
</comment>
<comment type="pathway">
    <text evidence="3">Cofactor biosynthesis; adenosylcobalamin biosynthesis.</text>
</comment>
<dbReference type="InterPro" id="IPR015424">
    <property type="entry name" value="PyrdxlP-dep_Trfase"/>
</dbReference>
<dbReference type="EC" id="4.1.1.81" evidence="4"/>
<evidence type="ECO:0000259" key="10">
    <source>
        <dbReference type="Pfam" id="PF00155"/>
    </source>
</evidence>
<evidence type="ECO:0000256" key="9">
    <source>
        <dbReference type="ARBA" id="ARBA00048531"/>
    </source>
</evidence>
<evidence type="ECO:0000256" key="6">
    <source>
        <dbReference type="ARBA" id="ARBA00022898"/>
    </source>
</evidence>
<reference evidence="11 12" key="1">
    <citation type="submission" date="2019-06" db="EMBL/GenBank/DDBJ databases">
        <title>Enrichment of Autotrophic Halophilic Microorganisms from Red Sea Brine Pool Using Microbial Electrosynthesis System.</title>
        <authorList>
            <person name="Alqahtani M.F."/>
            <person name="Bajracharya S."/>
            <person name="Katuri K.P."/>
            <person name="Ali M."/>
            <person name="Saikaly P.E."/>
        </authorList>
    </citation>
    <scope>NUCLEOTIDE SEQUENCE [LARGE SCALE GENOMIC DNA]</scope>
    <source>
        <strain evidence="11">MES6</strain>
    </source>
</reference>
<sequence length="322" mass="34038">MPPTAAQQPPARDHGGGIDAAARRYGGARADWIDLSTGINPVPYPLPPLPPAAWTALPDHAAQTALTRSARALWSVPDGAAILAAPGASALIARIPALHPAGTAHIPGPTYNEHAAAFRAHGWQTTETGTGTQAQAQVAVHPNNPTGAWADPDTLTAPLCIIDESFCDIAPDRSLIAQAARPGCVVIKSFGKFWGLAGMRLGFAIGDPALIDRLAAMLGPWPVSGPALHVGQIALSDTAWAKETRARLADDAARLDALITGAGARVQGGTPLFRLYHVGNAQDWQARLARAHIWTRTFPYSRHWLRLGLPAPDEWHRIEAAL</sequence>
<dbReference type="PANTHER" id="PTHR42885">
    <property type="entry name" value="HISTIDINOL-PHOSPHATE AMINOTRANSFERASE-RELATED"/>
    <property type="match status" value="1"/>
</dbReference>
<dbReference type="Gene3D" id="3.90.1150.10">
    <property type="entry name" value="Aspartate Aminotransferase, domain 1"/>
    <property type="match status" value="1"/>
</dbReference>
<evidence type="ECO:0000256" key="5">
    <source>
        <dbReference type="ARBA" id="ARBA00022573"/>
    </source>
</evidence>
<dbReference type="EMBL" id="VENJ01000018">
    <property type="protein sequence ID" value="MTJ05467.1"/>
    <property type="molecule type" value="Genomic_DNA"/>
</dbReference>
<evidence type="ECO:0000256" key="8">
    <source>
        <dbReference type="ARBA" id="ARBA00029996"/>
    </source>
</evidence>
<dbReference type="Gene3D" id="3.40.640.10">
    <property type="entry name" value="Type I PLP-dependent aspartate aminotransferase-like (Major domain)"/>
    <property type="match status" value="1"/>
</dbReference>
<evidence type="ECO:0000256" key="2">
    <source>
        <dbReference type="ARBA" id="ARBA00003444"/>
    </source>
</evidence>
<dbReference type="Proteomes" id="UP000483078">
    <property type="component" value="Unassembled WGS sequence"/>
</dbReference>
<proteinExistence type="predicted"/>
<dbReference type="PANTHER" id="PTHR42885:SF1">
    <property type="entry name" value="THREONINE-PHOSPHATE DECARBOXYLASE"/>
    <property type="match status" value="1"/>
</dbReference>
<keyword evidence="7 11" id="KW-0456">Lyase</keyword>
<organism evidence="11 12">
    <name type="scientific">Sediminimonas qiaohouensis</name>
    <dbReference type="NCBI Taxonomy" id="552061"/>
    <lineage>
        <taxon>Bacteria</taxon>
        <taxon>Pseudomonadati</taxon>
        <taxon>Pseudomonadota</taxon>
        <taxon>Alphaproteobacteria</taxon>
        <taxon>Rhodobacterales</taxon>
        <taxon>Roseobacteraceae</taxon>
        <taxon>Sediminimonas</taxon>
    </lineage>
</organism>
<evidence type="ECO:0000313" key="11">
    <source>
        <dbReference type="EMBL" id="MTJ05467.1"/>
    </source>
</evidence>
<dbReference type="UniPathway" id="UPA00148"/>
<protein>
    <recommendedName>
        <fullName evidence="4">threonine-phosphate decarboxylase</fullName>
        <ecNumber evidence="4">4.1.1.81</ecNumber>
    </recommendedName>
    <alternativeName>
        <fullName evidence="8">L-threonine-O-3-phosphate decarboxylase</fullName>
    </alternativeName>
</protein>
<dbReference type="InterPro" id="IPR015422">
    <property type="entry name" value="PyrdxlP-dep_Trfase_small"/>
</dbReference>
<dbReference type="GO" id="GO:0009236">
    <property type="term" value="P:cobalamin biosynthetic process"/>
    <property type="evidence" value="ECO:0007669"/>
    <property type="project" value="UniProtKB-UniPathway"/>
</dbReference>
<feature type="domain" description="Aminotransferase class I/classII large" evidence="10">
    <location>
        <begin position="80"/>
        <end position="311"/>
    </location>
</feature>
<dbReference type="SUPFAM" id="SSF53383">
    <property type="entry name" value="PLP-dependent transferases"/>
    <property type="match status" value="1"/>
</dbReference>
<dbReference type="PROSITE" id="PS00105">
    <property type="entry name" value="AA_TRANSFER_CLASS_1"/>
    <property type="match status" value="1"/>
</dbReference>
<evidence type="ECO:0000256" key="3">
    <source>
        <dbReference type="ARBA" id="ARBA00004953"/>
    </source>
</evidence>
<keyword evidence="5" id="KW-0169">Cobalamin biosynthesis</keyword>
<dbReference type="AlphaFoldDB" id="A0A7C9HD31"/>
<keyword evidence="6" id="KW-0663">Pyridoxal phosphate</keyword>
<dbReference type="GO" id="GO:0030170">
    <property type="term" value="F:pyridoxal phosphate binding"/>
    <property type="evidence" value="ECO:0007669"/>
    <property type="project" value="InterPro"/>
</dbReference>
<dbReference type="InterPro" id="IPR004839">
    <property type="entry name" value="Aminotransferase_I/II_large"/>
</dbReference>
<name>A0A7C9HD31_9RHOB</name>
<evidence type="ECO:0000256" key="1">
    <source>
        <dbReference type="ARBA" id="ARBA00001933"/>
    </source>
</evidence>
<dbReference type="InterPro" id="IPR005860">
    <property type="entry name" value="CobD"/>
</dbReference>
<comment type="function">
    <text evidence="2">Decarboxylates L-threonine-O-3-phosphate to yield (R)-1-amino-2-propanol O-2-phosphate, the precursor for the linkage between the nucleotide loop and the corrin ring in cobalamin.</text>
</comment>
<accession>A0A7C9HD31</accession>
<gene>
    <name evidence="11" type="ORF">FH759_12340</name>
</gene>
<dbReference type="Pfam" id="PF00155">
    <property type="entry name" value="Aminotran_1_2"/>
    <property type="match status" value="1"/>
</dbReference>
<evidence type="ECO:0000256" key="7">
    <source>
        <dbReference type="ARBA" id="ARBA00023239"/>
    </source>
</evidence>
<dbReference type="InterPro" id="IPR015421">
    <property type="entry name" value="PyrdxlP-dep_Trfase_major"/>
</dbReference>
<evidence type="ECO:0000256" key="4">
    <source>
        <dbReference type="ARBA" id="ARBA00012285"/>
    </source>
</evidence>
<dbReference type="NCBIfam" id="TIGR01140">
    <property type="entry name" value="L_thr_O3P_dcar"/>
    <property type="match status" value="1"/>
</dbReference>
<comment type="catalytic activity">
    <reaction evidence="9">
        <text>O-phospho-L-threonine + H(+) = (R)-1-aminopropan-2-yl phosphate + CO2</text>
        <dbReference type="Rhea" id="RHEA:11492"/>
        <dbReference type="ChEBI" id="CHEBI:15378"/>
        <dbReference type="ChEBI" id="CHEBI:16526"/>
        <dbReference type="ChEBI" id="CHEBI:58563"/>
        <dbReference type="ChEBI" id="CHEBI:58675"/>
        <dbReference type="EC" id="4.1.1.81"/>
    </reaction>
</comment>